<dbReference type="InterPro" id="IPR053905">
    <property type="entry name" value="EF-G-like_DII"/>
</dbReference>
<evidence type="ECO:0000256" key="10">
    <source>
        <dbReference type="HAMAP-Rule" id="MF_00100"/>
    </source>
</evidence>
<dbReference type="InterPro" id="IPR023115">
    <property type="entry name" value="TIF_IF2_dom3"/>
</dbReference>
<evidence type="ECO:0000256" key="2">
    <source>
        <dbReference type="ARBA" id="ARBA00007733"/>
    </source>
</evidence>
<dbReference type="CDD" id="cd01887">
    <property type="entry name" value="IF2_eIF5B"/>
    <property type="match status" value="1"/>
</dbReference>
<dbReference type="Pfam" id="PF04760">
    <property type="entry name" value="IF2_N"/>
    <property type="match status" value="2"/>
</dbReference>
<keyword evidence="7 10" id="KW-0648">Protein biosynthesis</keyword>
<comment type="function">
    <text evidence="9 10 11">One of the essential components for the initiation of protein synthesis. Protects formylmethionyl-tRNA from spontaneous hydrolysis and promotes its binding to the 30S ribosomal subunits. Also involved in the hydrolysis of GTP during the formation of the 70S ribosomal complex.</text>
</comment>
<dbReference type="PROSITE" id="PS51722">
    <property type="entry name" value="G_TR_2"/>
    <property type="match status" value="1"/>
</dbReference>
<dbReference type="NCBIfam" id="TIGR00487">
    <property type="entry name" value="IF-2"/>
    <property type="match status" value="1"/>
</dbReference>
<dbReference type="FunFam" id="2.40.30.10:FF:000008">
    <property type="entry name" value="Translation initiation factor IF-2"/>
    <property type="match status" value="1"/>
</dbReference>
<keyword evidence="6 10" id="KW-0547">Nucleotide-binding</keyword>
<dbReference type="Gene3D" id="2.40.30.10">
    <property type="entry name" value="Translation factors"/>
    <property type="match status" value="2"/>
</dbReference>
<feature type="binding site" evidence="10">
    <location>
        <begin position="285"/>
        <end position="289"/>
    </location>
    <ligand>
        <name>GTP</name>
        <dbReference type="ChEBI" id="CHEBI:37565"/>
    </ligand>
</feature>
<organism evidence="16 17">
    <name type="scientific">Citroniella saccharovorans</name>
    <dbReference type="NCBI Taxonomy" id="2053367"/>
    <lineage>
        <taxon>Bacteria</taxon>
        <taxon>Bacillati</taxon>
        <taxon>Bacillota</taxon>
        <taxon>Tissierellia</taxon>
        <taxon>Tissierellales</taxon>
        <taxon>Peptoniphilaceae</taxon>
        <taxon>Citroniella</taxon>
    </lineage>
</organism>
<evidence type="ECO:0000256" key="7">
    <source>
        <dbReference type="ARBA" id="ARBA00022917"/>
    </source>
</evidence>
<dbReference type="InterPro" id="IPR000178">
    <property type="entry name" value="TF_IF2_bacterial-like"/>
</dbReference>
<dbReference type="PROSITE" id="PS01176">
    <property type="entry name" value="IF2"/>
    <property type="match status" value="1"/>
</dbReference>
<evidence type="ECO:0000256" key="3">
    <source>
        <dbReference type="ARBA" id="ARBA00020675"/>
    </source>
</evidence>
<gene>
    <name evidence="10 16" type="primary">infB</name>
    <name evidence="16" type="ORF">VLK81_06345</name>
</gene>
<feature type="coiled-coil region" evidence="13">
    <location>
        <begin position="485"/>
        <end position="512"/>
    </location>
</feature>
<dbReference type="Pfam" id="PF22042">
    <property type="entry name" value="EF-G_D2"/>
    <property type="match status" value="1"/>
</dbReference>
<reference evidence="16 17" key="1">
    <citation type="submission" date="2024-01" db="EMBL/GenBank/DDBJ databases">
        <title>Complete genome sequence of Citroniella saccharovorans strain M6.X9, isolated from human fecal sample.</title>
        <authorList>
            <person name="Cheng G."/>
            <person name="Westerholm M."/>
            <person name="Schnurer A."/>
        </authorList>
    </citation>
    <scope>NUCLEOTIDE SEQUENCE [LARGE SCALE GENOMIC DNA]</scope>
    <source>
        <strain evidence="16 17">DSM 29873</strain>
    </source>
</reference>
<dbReference type="EMBL" id="JAYKOT010000003">
    <property type="protein sequence ID" value="MEB3429632.1"/>
    <property type="molecule type" value="Genomic_DNA"/>
</dbReference>
<dbReference type="AlphaFoldDB" id="A0AAW9MYB0"/>
<dbReference type="InterPro" id="IPR044145">
    <property type="entry name" value="IF2_II"/>
</dbReference>
<keyword evidence="5 10" id="KW-0396">Initiation factor</keyword>
<dbReference type="GO" id="GO:0003743">
    <property type="term" value="F:translation initiation factor activity"/>
    <property type="evidence" value="ECO:0007669"/>
    <property type="project" value="UniProtKB-UniRule"/>
</dbReference>
<feature type="binding site" evidence="10">
    <location>
        <begin position="239"/>
        <end position="246"/>
    </location>
    <ligand>
        <name>GTP</name>
        <dbReference type="ChEBI" id="CHEBI:37565"/>
    </ligand>
</feature>
<dbReference type="Gene3D" id="3.40.50.300">
    <property type="entry name" value="P-loop containing nucleotide triphosphate hydrolases"/>
    <property type="match status" value="1"/>
</dbReference>
<comment type="caution">
    <text evidence="16">The sequence shown here is derived from an EMBL/GenBank/DDBJ whole genome shotgun (WGS) entry which is preliminary data.</text>
</comment>
<dbReference type="Pfam" id="PF03144">
    <property type="entry name" value="GTP_EFTU_D2"/>
    <property type="match status" value="1"/>
</dbReference>
<feature type="compositionally biased region" description="Basic residues" evidence="14">
    <location>
        <begin position="118"/>
        <end position="129"/>
    </location>
</feature>
<evidence type="ECO:0000256" key="14">
    <source>
        <dbReference type="SAM" id="MobiDB-lite"/>
    </source>
</evidence>
<name>A0AAW9MYB0_9FIRM</name>
<dbReference type="FunFam" id="3.40.50.10050:FF:000001">
    <property type="entry name" value="Translation initiation factor IF-2"/>
    <property type="match status" value="1"/>
</dbReference>
<dbReference type="InterPro" id="IPR005225">
    <property type="entry name" value="Small_GTP-bd"/>
</dbReference>
<dbReference type="InterPro" id="IPR006847">
    <property type="entry name" value="IF2_N"/>
</dbReference>
<dbReference type="InterPro" id="IPR027417">
    <property type="entry name" value="P-loop_NTPase"/>
</dbReference>
<dbReference type="SUPFAM" id="SSF52540">
    <property type="entry name" value="P-loop containing nucleoside triphosphate hydrolases"/>
    <property type="match status" value="1"/>
</dbReference>
<evidence type="ECO:0000256" key="6">
    <source>
        <dbReference type="ARBA" id="ARBA00022741"/>
    </source>
</evidence>
<keyword evidence="4 10" id="KW-0963">Cytoplasm</keyword>
<evidence type="ECO:0000313" key="17">
    <source>
        <dbReference type="Proteomes" id="UP001357733"/>
    </source>
</evidence>
<dbReference type="FunFam" id="3.40.50.300:FF:000019">
    <property type="entry name" value="Translation initiation factor IF-2"/>
    <property type="match status" value="1"/>
</dbReference>
<dbReference type="InterPro" id="IPR000795">
    <property type="entry name" value="T_Tr_GTP-bd_dom"/>
</dbReference>
<dbReference type="SUPFAM" id="SSF50447">
    <property type="entry name" value="Translation proteins"/>
    <property type="match status" value="2"/>
</dbReference>
<feature type="region of interest" description="G-domain" evidence="10">
    <location>
        <begin position="233"/>
        <end position="381"/>
    </location>
</feature>
<accession>A0AAW9MYB0</accession>
<sequence>MEKIRVYELAKELKMTSKELVAKLKDLDVGIKSHMSILSGETLETVKNLFNEEREVKNSIKKEKHSTNSKDKVIRKQMTVKNDILENDEIEVFLDDEENLKKEKFYKKKKIDSEFKKKPSNSHKKKNKDKQKQDNNINNDEKKNEVKSIEIEKSILVRDLADKMKINTTELISKLITLGVMANQNQELDFDTALLIADEFGFNVKLKETNVIDNNLESLDYEDKEEDLIPRPPVVTVMGHVDHGKTSTLDAIRNTRVTKSEAGGITQHIGASTININGQKVVFLDTPGHEAFTAMRARGANITDITVLVVAADDGIMPQTVEAINHSKNAGVEIIVAINKMDKEGANPDRIKQELTEYGLVPEDWGGDTITVPISAKKNEGIDELLEMILMVAEMQEYKANPNRKAVGTIIEAKLDKGKGPVATVLVQKGTLKFGDAVVSGCVSGKIRAMFDDKGKSVKKAKPSIPVQILGLSDVPESGDKIYVVDDEKIARNIAQKEQDKAKEEKVKKQENLSLDALFDSIKDGSVKDLNLVIKTDVKGTIDAVANSLLKLSNEEVKVNIIHSGVGGISESDVLLASTSNAIIIGFNVRPGVVAEKAAKDQGVEIKTYRVIYDAIDDIKNAINGMLKPVYTEEVIGRIDVRAVFKVPGVGNVAGVYVTSGKVTRSSKVRLLRNDIVITEGDISSLKRFKDDVKELNQGYEGGLGIENYNDIKEGDIIEAYVMKEVKRDE</sequence>
<protein>
    <recommendedName>
        <fullName evidence="3 10">Translation initiation factor IF-2</fullName>
    </recommendedName>
</protein>
<comment type="similarity">
    <text evidence="2 10 11">Belongs to the TRAFAC class translation factor GTPase superfamily. Classic translation factor GTPase family. IF-2 subfamily.</text>
</comment>
<evidence type="ECO:0000256" key="12">
    <source>
        <dbReference type="RuleBase" id="RU000645"/>
    </source>
</evidence>
<dbReference type="CDD" id="cd03702">
    <property type="entry name" value="IF2_mtIF2_II"/>
    <property type="match status" value="1"/>
</dbReference>
<dbReference type="PANTHER" id="PTHR43381:SF5">
    <property type="entry name" value="TR-TYPE G DOMAIN-CONTAINING PROTEIN"/>
    <property type="match status" value="1"/>
</dbReference>
<dbReference type="SUPFAM" id="SSF52156">
    <property type="entry name" value="Initiation factor IF2/eIF5b, domain 3"/>
    <property type="match status" value="1"/>
</dbReference>
<feature type="domain" description="Tr-type G" evidence="15">
    <location>
        <begin position="230"/>
        <end position="399"/>
    </location>
</feature>
<dbReference type="CDD" id="cd03692">
    <property type="entry name" value="mtIF2_IVc"/>
    <property type="match status" value="1"/>
</dbReference>
<dbReference type="InterPro" id="IPR015760">
    <property type="entry name" value="TIF_IF2"/>
</dbReference>
<dbReference type="RefSeq" id="WP_324619810.1">
    <property type="nucleotide sequence ID" value="NZ_JAYKOT010000003.1"/>
</dbReference>
<dbReference type="GO" id="GO:0005829">
    <property type="term" value="C:cytosol"/>
    <property type="evidence" value="ECO:0007669"/>
    <property type="project" value="TreeGrafter"/>
</dbReference>
<comment type="subcellular location">
    <subcellularLocation>
        <location evidence="1 10 12">Cytoplasm</location>
    </subcellularLocation>
</comment>
<dbReference type="HAMAP" id="MF_00100_B">
    <property type="entry name" value="IF_2_B"/>
    <property type="match status" value="1"/>
</dbReference>
<evidence type="ECO:0000313" key="16">
    <source>
        <dbReference type="EMBL" id="MEB3429632.1"/>
    </source>
</evidence>
<evidence type="ECO:0000256" key="11">
    <source>
        <dbReference type="RuleBase" id="RU000644"/>
    </source>
</evidence>
<dbReference type="Gene3D" id="3.40.50.10050">
    <property type="entry name" value="Translation initiation factor IF- 2, domain 3"/>
    <property type="match status" value="1"/>
</dbReference>
<keyword evidence="17" id="KW-1185">Reference proteome</keyword>
<evidence type="ECO:0000256" key="1">
    <source>
        <dbReference type="ARBA" id="ARBA00004496"/>
    </source>
</evidence>
<dbReference type="GO" id="GO:0005525">
    <property type="term" value="F:GTP binding"/>
    <property type="evidence" value="ECO:0007669"/>
    <property type="project" value="UniProtKB-KW"/>
</dbReference>
<dbReference type="GO" id="GO:0003924">
    <property type="term" value="F:GTPase activity"/>
    <property type="evidence" value="ECO:0007669"/>
    <property type="project" value="UniProtKB-UniRule"/>
</dbReference>
<evidence type="ECO:0000256" key="8">
    <source>
        <dbReference type="ARBA" id="ARBA00023134"/>
    </source>
</evidence>
<keyword evidence="13" id="KW-0175">Coiled coil</keyword>
<evidence type="ECO:0000256" key="9">
    <source>
        <dbReference type="ARBA" id="ARBA00025162"/>
    </source>
</evidence>
<evidence type="ECO:0000259" key="15">
    <source>
        <dbReference type="PROSITE" id="PS51722"/>
    </source>
</evidence>
<keyword evidence="8 10" id="KW-0342">GTP-binding</keyword>
<proteinExistence type="inferred from homology"/>
<dbReference type="InterPro" id="IPR009000">
    <property type="entry name" value="Transl_B-barrel_sf"/>
</dbReference>
<evidence type="ECO:0000256" key="13">
    <source>
        <dbReference type="SAM" id="Coils"/>
    </source>
</evidence>
<dbReference type="PANTHER" id="PTHR43381">
    <property type="entry name" value="TRANSLATION INITIATION FACTOR IF-2-RELATED"/>
    <property type="match status" value="1"/>
</dbReference>
<evidence type="ECO:0000256" key="4">
    <source>
        <dbReference type="ARBA" id="ARBA00022490"/>
    </source>
</evidence>
<dbReference type="InterPro" id="IPR004161">
    <property type="entry name" value="EFTu-like_2"/>
</dbReference>
<evidence type="ECO:0000256" key="5">
    <source>
        <dbReference type="ARBA" id="ARBA00022540"/>
    </source>
</evidence>
<dbReference type="Pfam" id="PF11987">
    <property type="entry name" value="IF-2"/>
    <property type="match status" value="1"/>
</dbReference>
<feature type="binding site" evidence="10">
    <location>
        <begin position="339"/>
        <end position="342"/>
    </location>
    <ligand>
        <name>GTP</name>
        <dbReference type="ChEBI" id="CHEBI:37565"/>
    </ligand>
</feature>
<dbReference type="InterPro" id="IPR036925">
    <property type="entry name" value="TIF_IF2_dom3_sf"/>
</dbReference>
<dbReference type="Gene3D" id="1.10.10.2480">
    <property type="match status" value="1"/>
</dbReference>
<dbReference type="NCBIfam" id="TIGR00231">
    <property type="entry name" value="small_GTP"/>
    <property type="match status" value="1"/>
</dbReference>
<dbReference type="Pfam" id="PF00009">
    <property type="entry name" value="GTP_EFTU"/>
    <property type="match status" value="1"/>
</dbReference>
<feature type="region of interest" description="Disordered" evidence="14">
    <location>
        <begin position="115"/>
        <end position="141"/>
    </location>
</feature>
<dbReference type="FunFam" id="2.40.30.10:FF:000007">
    <property type="entry name" value="Translation initiation factor IF-2"/>
    <property type="match status" value="1"/>
</dbReference>
<dbReference type="Proteomes" id="UP001357733">
    <property type="component" value="Unassembled WGS sequence"/>
</dbReference>